<dbReference type="AlphaFoldDB" id="A0AAD5BDS0"/>
<evidence type="ECO:0000256" key="5">
    <source>
        <dbReference type="ARBA" id="ARBA00023136"/>
    </source>
</evidence>
<evidence type="ECO:0000256" key="6">
    <source>
        <dbReference type="SAM" id="MobiDB-lite"/>
    </source>
</evidence>
<dbReference type="GeneID" id="76151556"/>
<feature type="compositionally biased region" description="Basic and acidic residues" evidence="6">
    <location>
        <begin position="14"/>
        <end position="29"/>
    </location>
</feature>
<name>A0AAD5BDS0_9ASCO</name>
<dbReference type="Proteomes" id="UP001204833">
    <property type="component" value="Unassembled WGS sequence"/>
</dbReference>
<keyword evidence="10" id="KW-1185">Reference proteome</keyword>
<dbReference type="Gene3D" id="1.20.1250.20">
    <property type="entry name" value="MFS general substrate transporter like domains"/>
    <property type="match status" value="1"/>
</dbReference>
<feature type="transmembrane region" description="Helical" evidence="7">
    <location>
        <begin position="441"/>
        <end position="461"/>
    </location>
</feature>
<organism evidence="9 10">
    <name type="scientific">Candida theae</name>
    <dbReference type="NCBI Taxonomy" id="1198502"/>
    <lineage>
        <taxon>Eukaryota</taxon>
        <taxon>Fungi</taxon>
        <taxon>Dikarya</taxon>
        <taxon>Ascomycota</taxon>
        <taxon>Saccharomycotina</taxon>
        <taxon>Pichiomycetes</taxon>
        <taxon>Debaryomycetaceae</taxon>
        <taxon>Candida/Lodderomyces clade</taxon>
        <taxon>Candida</taxon>
    </lineage>
</organism>
<feature type="region of interest" description="Disordered" evidence="6">
    <location>
        <begin position="1"/>
        <end position="83"/>
    </location>
</feature>
<feature type="compositionally biased region" description="Basic and acidic residues" evidence="6">
    <location>
        <begin position="49"/>
        <end position="58"/>
    </location>
</feature>
<dbReference type="InterPro" id="IPR011701">
    <property type="entry name" value="MFS"/>
</dbReference>
<proteinExistence type="predicted"/>
<dbReference type="CDD" id="cd17323">
    <property type="entry name" value="MFS_Tpo1_MDR_like"/>
    <property type="match status" value="1"/>
</dbReference>
<feature type="transmembrane region" description="Helical" evidence="7">
    <location>
        <begin position="481"/>
        <end position="499"/>
    </location>
</feature>
<dbReference type="InterPro" id="IPR036259">
    <property type="entry name" value="MFS_trans_sf"/>
</dbReference>
<keyword evidence="5 7" id="KW-0472">Membrane</keyword>
<evidence type="ECO:0000256" key="7">
    <source>
        <dbReference type="SAM" id="Phobius"/>
    </source>
</evidence>
<feature type="transmembrane region" description="Helical" evidence="7">
    <location>
        <begin position="292"/>
        <end position="314"/>
    </location>
</feature>
<evidence type="ECO:0000256" key="1">
    <source>
        <dbReference type="ARBA" id="ARBA00004141"/>
    </source>
</evidence>
<dbReference type="GO" id="GO:0005886">
    <property type="term" value="C:plasma membrane"/>
    <property type="evidence" value="ECO:0007669"/>
    <property type="project" value="TreeGrafter"/>
</dbReference>
<dbReference type="EMBL" id="JAIHNG010000129">
    <property type="protein sequence ID" value="KAI5956012.1"/>
    <property type="molecule type" value="Genomic_DNA"/>
</dbReference>
<gene>
    <name evidence="9" type="ORF">KGF57_003498</name>
</gene>
<evidence type="ECO:0000256" key="4">
    <source>
        <dbReference type="ARBA" id="ARBA00022989"/>
    </source>
</evidence>
<keyword evidence="3 7" id="KW-0812">Transmembrane</keyword>
<evidence type="ECO:0000259" key="8">
    <source>
        <dbReference type="PROSITE" id="PS50850"/>
    </source>
</evidence>
<comment type="subcellular location">
    <subcellularLocation>
        <location evidence="1">Membrane</location>
        <topology evidence="1">Multi-pass membrane protein</topology>
    </subcellularLocation>
</comment>
<feature type="domain" description="Major facilitator superfamily (MFS) profile" evidence="8">
    <location>
        <begin position="167"/>
        <end position="608"/>
    </location>
</feature>
<feature type="transmembrane region" description="Helical" evidence="7">
    <location>
        <begin position="192"/>
        <end position="220"/>
    </location>
</feature>
<evidence type="ECO:0000313" key="10">
    <source>
        <dbReference type="Proteomes" id="UP001204833"/>
    </source>
</evidence>
<protein>
    <recommendedName>
        <fullName evidence="8">Major facilitator superfamily (MFS) profile domain-containing protein</fullName>
    </recommendedName>
</protein>
<sequence>MSMQQVPAAQSSVPREDEQHHHDTHDTHDPTSLQSSTQSDSSSHFNTSSDEKIDKREPPYYGPDRTVQEADIERQPSVYSYTRDGDELTRLELDAQLSRELSRRITNTGSFLVQDYANSNTTARLKMGENIPFPPKLPDRNAYCVAFNGIDDPLHPHNLPLYKKMLFSISVALAALSFSMGSAMFSQATQDIMAIFHVGEAVVALGTSLFVFGFAAGPVLHGPMSELFGRKPVMVISCFCYVCFSFATATAKDLQTIMICRFFAGFTGSAPFVVAPAVVVDMFRARVRGSAMSVFSCALFGGPMVAPILGGFIVKNKSLGWRWTSYMSGIIGCVALVMNTFVLEETHHPVLLVRKAELLRRHTGNWGIFAPHEEVSLSLKEIVRNNIMRPLKLLFSEPIIFLVSIYNAFIYGMLYALLTIIPTIFTGRYHWSQGVGELPYVSMLLGVFLGGGIIIYSEILLNRKMDATGEQPAPEARLPPVMIGGVSFVVGIFWLGWTGDYAEHVHWIVPVIGAFFVGNGLMLIFLPTMNYIIECYLYIAASALAGNTFLRSSFGGAFPLFSPQMFNNLTIKWAATLLGCLGLVMLPLPFVFYKYGAAARQRSKNAMS</sequence>
<dbReference type="SUPFAM" id="SSF103473">
    <property type="entry name" value="MFS general substrate transporter"/>
    <property type="match status" value="1"/>
</dbReference>
<feature type="transmembrane region" description="Helical" evidence="7">
    <location>
        <begin position="326"/>
        <end position="343"/>
    </location>
</feature>
<feature type="transmembrane region" description="Helical" evidence="7">
    <location>
        <begin position="232"/>
        <end position="250"/>
    </location>
</feature>
<dbReference type="RefSeq" id="XP_051607994.1">
    <property type="nucleotide sequence ID" value="XM_051752924.1"/>
</dbReference>
<feature type="transmembrane region" description="Helical" evidence="7">
    <location>
        <begin position="165"/>
        <end position="186"/>
    </location>
</feature>
<accession>A0AAD5BDS0</accession>
<dbReference type="GO" id="GO:0022857">
    <property type="term" value="F:transmembrane transporter activity"/>
    <property type="evidence" value="ECO:0007669"/>
    <property type="project" value="InterPro"/>
</dbReference>
<feature type="transmembrane region" description="Helical" evidence="7">
    <location>
        <begin position="538"/>
        <end position="561"/>
    </location>
</feature>
<dbReference type="PROSITE" id="PS50850">
    <property type="entry name" value="MFS"/>
    <property type="match status" value="1"/>
</dbReference>
<evidence type="ECO:0000256" key="3">
    <source>
        <dbReference type="ARBA" id="ARBA00022692"/>
    </source>
</evidence>
<reference evidence="9 10" key="1">
    <citation type="journal article" date="2022" name="DNA Res.">
        <title>Genome analysis of five recently described species of the CUG-Ser clade uncovers Candida theae as a new hybrid lineage with pathogenic potential in the Candida parapsilosis species complex.</title>
        <authorList>
            <person name="Mixao V."/>
            <person name="Del Olmo V."/>
            <person name="Hegedusova E."/>
            <person name="Saus E."/>
            <person name="Pryszcz L."/>
            <person name="Cillingova A."/>
            <person name="Nosek J."/>
            <person name="Gabaldon T."/>
        </authorList>
    </citation>
    <scope>NUCLEOTIDE SEQUENCE [LARGE SCALE GENOMIC DNA]</scope>
    <source>
        <strain evidence="9 10">CBS 12239</strain>
    </source>
</reference>
<keyword evidence="2" id="KW-0813">Transport</keyword>
<feature type="transmembrane region" description="Helical" evidence="7">
    <location>
        <begin position="505"/>
        <end position="526"/>
    </location>
</feature>
<feature type="transmembrane region" description="Helical" evidence="7">
    <location>
        <begin position="256"/>
        <end position="280"/>
    </location>
</feature>
<dbReference type="PANTHER" id="PTHR23502:SF31">
    <property type="entry name" value="POLYAMINE TRANSPORTER 1"/>
    <property type="match status" value="1"/>
</dbReference>
<feature type="transmembrane region" description="Helical" evidence="7">
    <location>
        <begin position="399"/>
        <end position="421"/>
    </location>
</feature>
<keyword evidence="4 7" id="KW-1133">Transmembrane helix</keyword>
<feature type="compositionally biased region" description="Low complexity" evidence="6">
    <location>
        <begin position="30"/>
        <end position="48"/>
    </location>
</feature>
<dbReference type="Pfam" id="PF07690">
    <property type="entry name" value="MFS_1"/>
    <property type="match status" value="1"/>
</dbReference>
<dbReference type="PANTHER" id="PTHR23502">
    <property type="entry name" value="MAJOR FACILITATOR SUPERFAMILY"/>
    <property type="match status" value="1"/>
</dbReference>
<evidence type="ECO:0000313" key="9">
    <source>
        <dbReference type="EMBL" id="KAI5956012.1"/>
    </source>
</evidence>
<dbReference type="InterPro" id="IPR020846">
    <property type="entry name" value="MFS_dom"/>
</dbReference>
<dbReference type="FunFam" id="1.20.1250.20:FF:000011">
    <property type="entry name" value="MFS multidrug transporter, putative"/>
    <property type="match status" value="1"/>
</dbReference>
<comment type="caution">
    <text evidence="9">The sequence shown here is derived from an EMBL/GenBank/DDBJ whole genome shotgun (WGS) entry which is preliminary data.</text>
</comment>
<evidence type="ECO:0000256" key="2">
    <source>
        <dbReference type="ARBA" id="ARBA00022448"/>
    </source>
</evidence>
<feature type="compositionally biased region" description="Polar residues" evidence="6">
    <location>
        <begin position="1"/>
        <end position="13"/>
    </location>
</feature>
<feature type="transmembrane region" description="Helical" evidence="7">
    <location>
        <begin position="573"/>
        <end position="593"/>
    </location>
</feature>